<dbReference type="GO" id="GO:0035251">
    <property type="term" value="F:UDP-glucosyltransferase activity"/>
    <property type="evidence" value="ECO:0000318"/>
    <property type="project" value="GO_Central"/>
</dbReference>
<accession>A0A1U7ZS27</accession>
<dbReference type="InParanoid" id="A0A1U7ZS27"/>
<dbReference type="FunFam" id="3.40.50.2000:FF:000138">
    <property type="entry name" value="Glycosyltransferase"/>
    <property type="match status" value="1"/>
</dbReference>
<dbReference type="RefSeq" id="XP_010257044.1">
    <property type="nucleotide sequence ID" value="XM_010258742.2"/>
</dbReference>
<dbReference type="FunCoup" id="A0A1U7ZS27">
    <property type="interactions" value="83"/>
</dbReference>
<keyword evidence="3" id="KW-0808">Transferase</keyword>
<keyword evidence="4" id="KW-1185">Reference proteome</keyword>
<dbReference type="PANTHER" id="PTHR11926:SF1494">
    <property type="entry name" value="FLAVONOL 3-O-GLUCOSYLTRANSFERASE UGT76E12-RELATED"/>
    <property type="match status" value="1"/>
</dbReference>
<dbReference type="Pfam" id="PF00201">
    <property type="entry name" value="UDPGT"/>
    <property type="match status" value="1"/>
</dbReference>
<dbReference type="FunFam" id="3.40.50.2000:FF:000152">
    <property type="entry name" value="Glycosyltransferase"/>
    <property type="match status" value="1"/>
</dbReference>
<reference evidence="5" key="1">
    <citation type="submission" date="2025-08" db="UniProtKB">
        <authorList>
            <consortium name="RefSeq"/>
        </authorList>
    </citation>
    <scope>IDENTIFICATION</scope>
</reference>
<evidence type="ECO:0000256" key="1">
    <source>
        <dbReference type="ARBA" id="ARBA00009995"/>
    </source>
</evidence>
<dbReference type="Proteomes" id="UP000189703">
    <property type="component" value="Unplaced"/>
</dbReference>
<comment type="similarity">
    <text evidence="1">Belongs to the UDP-glycosyltransferase family.</text>
</comment>
<gene>
    <name evidence="5" type="primary">LOC104597281</name>
</gene>
<protein>
    <submittedName>
        <fullName evidence="5">UDP-glycosyltransferase 87A1-like</fullName>
    </submittedName>
</protein>
<name>A0A1U7ZS27_NELNU</name>
<dbReference type="eggNOG" id="KOG1192">
    <property type="taxonomic scope" value="Eukaryota"/>
</dbReference>
<dbReference type="OrthoDB" id="5835829at2759"/>
<dbReference type="OMA" id="WPPANEP"/>
<dbReference type="CDD" id="cd03784">
    <property type="entry name" value="GT1_Gtf-like"/>
    <property type="match status" value="1"/>
</dbReference>
<keyword evidence="2" id="KW-0328">Glycosyltransferase</keyword>
<sequence length="464" mass="51969">MDSVKAQKTSGCHLVAIPYPGRGHVNPMMNLCKLIASRGDDILITLVVTEEWLDFIGSSPEQAKIRFRSIPNVIPSERIRALDFPGFVEAVYTKMGASVEQLLDQLEPSATAIVADTYLPWAVSIGNRRNIPVGSLWTMSPSVFSLFYHFDLLSHNGHFPADLSERGGECIDYIPGISPIRLKDIPNVFSEASRLLLNRVIEAFNWVVKAQCLLVTSFYEMDTHVIDTLRTRLPFPVYPVGPSIPYATLVKDSPSTTTTLSDADCYYFKWLDSQPRSCVLYVSMGSFLSTSSEQMEEIAAGLHDSGVRYLWVAREDASRFQETCGETGLVVPWCDQLRVLCHPSVGGFWTHCGWNSTLEAVFAGVPMLTFPILFDQFTDSKLIADDWKIGWRVTENVGADTLVKREDIANLVRKFMDHDGSETKEMRRRAREIQESCQRAIEKGGSSETNLSAFLRGFLQCHVS</sequence>
<evidence type="ECO:0000313" key="5">
    <source>
        <dbReference type="RefSeq" id="XP_010257044.1"/>
    </source>
</evidence>
<dbReference type="InterPro" id="IPR002213">
    <property type="entry name" value="UDP_glucos_trans"/>
</dbReference>
<proteinExistence type="inferred from homology"/>
<evidence type="ECO:0000256" key="3">
    <source>
        <dbReference type="ARBA" id="ARBA00022679"/>
    </source>
</evidence>
<dbReference type="PANTHER" id="PTHR11926">
    <property type="entry name" value="GLUCOSYL/GLUCURONOSYL TRANSFERASES"/>
    <property type="match status" value="1"/>
</dbReference>
<dbReference type="GeneID" id="104597281"/>
<dbReference type="Gene3D" id="3.40.50.2000">
    <property type="entry name" value="Glycogen Phosphorylase B"/>
    <property type="match status" value="2"/>
</dbReference>
<organism evidence="4 5">
    <name type="scientific">Nelumbo nucifera</name>
    <name type="common">Sacred lotus</name>
    <dbReference type="NCBI Taxonomy" id="4432"/>
    <lineage>
        <taxon>Eukaryota</taxon>
        <taxon>Viridiplantae</taxon>
        <taxon>Streptophyta</taxon>
        <taxon>Embryophyta</taxon>
        <taxon>Tracheophyta</taxon>
        <taxon>Spermatophyta</taxon>
        <taxon>Magnoliopsida</taxon>
        <taxon>Proteales</taxon>
        <taxon>Nelumbonaceae</taxon>
        <taxon>Nelumbo</taxon>
    </lineage>
</organism>
<dbReference type="AlphaFoldDB" id="A0A1U7ZS27"/>
<evidence type="ECO:0000313" key="4">
    <source>
        <dbReference type="Proteomes" id="UP000189703"/>
    </source>
</evidence>
<dbReference type="SUPFAM" id="SSF53756">
    <property type="entry name" value="UDP-Glycosyltransferase/glycogen phosphorylase"/>
    <property type="match status" value="1"/>
</dbReference>
<evidence type="ECO:0000256" key="2">
    <source>
        <dbReference type="ARBA" id="ARBA00022676"/>
    </source>
</evidence>
<dbReference type="KEGG" id="nnu:104597281"/>